<reference evidence="2 3" key="1">
    <citation type="submission" date="2023-02" db="EMBL/GenBank/DDBJ databases">
        <authorList>
            <person name="Maleckis M."/>
        </authorList>
    </citation>
    <scope>NUCLEOTIDE SEQUENCE [LARGE SCALE GENOMIC DNA]</scope>
    <source>
        <strain evidence="2 3">P8-A2</strain>
    </source>
</reference>
<protein>
    <submittedName>
        <fullName evidence="2">Uncharacterized protein</fullName>
    </submittedName>
</protein>
<feature type="compositionally biased region" description="Low complexity" evidence="1">
    <location>
        <begin position="155"/>
        <end position="171"/>
    </location>
</feature>
<keyword evidence="3" id="KW-1185">Reference proteome</keyword>
<evidence type="ECO:0000313" key="3">
    <source>
        <dbReference type="Proteomes" id="UP001257627"/>
    </source>
</evidence>
<name>A0ABU3UBL8_9ACTN</name>
<dbReference type="EMBL" id="JARAKF010000001">
    <property type="protein sequence ID" value="MDU8991307.1"/>
    <property type="molecule type" value="Genomic_DNA"/>
</dbReference>
<proteinExistence type="predicted"/>
<dbReference type="RefSeq" id="WP_097288273.1">
    <property type="nucleotide sequence ID" value="NZ_JAPEMK010000001.1"/>
</dbReference>
<feature type="region of interest" description="Disordered" evidence="1">
    <location>
        <begin position="1"/>
        <end position="34"/>
    </location>
</feature>
<accession>A0ABU3UBL8</accession>
<dbReference type="Proteomes" id="UP001257627">
    <property type="component" value="Unassembled WGS sequence"/>
</dbReference>
<comment type="caution">
    <text evidence="2">The sequence shown here is derived from an EMBL/GenBank/DDBJ whole genome shotgun (WGS) entry which is preliminary data.</text>
</comment>
<gene>
    <name evidence="2" type="ORF">PU648_02630</name>
</gene>
<evidence type="ECO:0000313" key="2">
    <source>
        <dbReference type="EMBL" id="MDU8991307.1"/>
    </source>
</evidence>
<feature type="region of interest" description="Disordered" evidence="1">
    <location>
        <begin position="140"/>
        <end position="171"/>
    </location>
</feature>
<sequence length="213" mass="21154">MLSKGIPKALTAEQRSGTNAGAERGQGAARKFSGGAAGPAGRALGGYPVPVALTNDEGSTVVVGGDDGVMLPLGVAGTVAGGPGVAVPEGAVPTELELSVALWVVIGAVGVVGTDPVGLVLGGRVGDGVMVAEEEPLEGRGTGAWGWSRSGACGSRTRPTPSPAATSTEPTAFCAARTRRRTSTPVLSRSCCAGSKGVYSWVSRIIRANSRSK</sequence>
<evidence type="ECO:0000256" key="1">
    <source>
        <dbReference type="SAM" id="MobiDB-lite"/>
    </source>
</evidence>
<organism evidence="2 3">
    <name type="scientific">Streptomyces mirabilis</name>
    <dbReference type="NCBI Taxonomy" id="68239"/>
    <lineage>
        <taxon>Bacteria</taxon>
        <taxon>Bacillati</taxon>
        <taxon>Actinomycetota</taxon>
        <taxon>Actinomycetes</taxon>
        <taxon>Kitasatosporales</taxon>
        <taxon>Streptomycetaceae</taxon>
        <taxon>Streptomyces</taxon>
    </lineage>
</organism>